<dbReference type="Proteomes" id="UP001213680">
    <property type="component" value="Chromosome"/>
</dbReference>
<keyword evidence="2 4" id="KW-0238">DNA-binding</keyword>
<proteinExistence type="predicted"/>
<keyword evidence="7" id="KW-1185">Reference proteome</keyword>
<organism evidence="6 7">
    <name type="scientific">Exiguobacterium marinum</name>
    <dbReference type="NCBI Taxonomy" id="273528"/>
    <lineage>
        <taxon>Bacteria</taxon>
        <taxon>Bacillati</taxon>
        <taxon>Bacillota</taxon>
        <taxon>Bacilli</taxon>
        <taxon>Bacillales</taxon>
        <taxon>Bacillales Family XII. Incertae Sedis</taxon>
        <taxon>Exiguobacterium</taxon>
    </lineage>
</organism>
<dbReference type="RefSeq" id="WP_274356441.1">
    <property type="nucleotide sequence ID" value="NZ_CP118099.1"/>
</dbReference>
<dbReference type="InterPro" id="IPR050109">
    <property type="entry name" value="HTH-type_TetR-like_transc_reg"/>
</dbReference>
<dbReference type="PRINTS" id="PR00455">
    <property type="entry name" value="HTHTETR"/>
</dbReference>
<evidence type="ECO:0000313" key="6">
    <source>
        <dbReference type="EMBL" id="WDH75248.1"/>
    </source>
</evidence>
<evidence type="ECO:0000256" key="4">
    <source>
        <dbReference type="PROSITE-ProRule" id="PRU00335"/>
    </source>
</evidence>
<evidence type="ECO:0000256" key="2">
    <source>
        <dbReference type="ARBA" id="ARBA00023125"/>
    </source>
</evidence>
<feature type="domain" description="HTH tetR-type" evidence="5">
    <location>
        <begin position="4"/>
        <end position="64"/>
    </location>
</feature>
<name>A0ABY7WWJ7_9BACL</name>
<evidence type="ECO:0000259" key="5">
    <source>
        <dbReference type="PROSITE" id="PS50977"/>
    </source>
</evidence>
<dbReference type="PROSITE" id="PS50977">
    <property type="entry name" value="HTH_TETR_2"/>
    <property type="match status" value="1"/>
</dbReference>
<reference evidence="6 7" key="1">
    <citation type="submission" date="2023-02" db="EMBL/GenBank/DDBJ databases">
        <title>A bacterium isolated from plastisphere.</title>
        <authorList>
            <person name="Sun Y."/>
        </authorList>
    </citation>
    <scope>NUCLEOTIDE SEQUENCE [LARGE SCALE GENOMIC DNA]</scope>
    <source>
        <strain evidence="7">a-1</strain>
    </source>
</reference>
<evidence type="ECO:0000313" key="7">
    <source>
        <dbReference type="Proteomes" id="UP001213680"/>
    </source>
</evidence>
<evidence type="ECO:0000256" key="1">
    <source>
        <dbReference type="ARBA" id="ARBA00023015"/>
    </source>
</evidence>
<dbReference type="EMBL" id="CP118099">
    <property type="protein sequence ID" value="WDH75248.1"/>
    <property type="molecule type" value="Genomic_DNA"/>
</dbReference>
<dbReference type="PANTHER" id="PTHR30055:SF234">
    <property type="entry name" value="HTH-TYPE TRANSCRIPTIONAL REGULATOR BETI"/>
    <property type="match status" value="1"/>
</dbReference>
<dbReference type="SUPFAM" id="SSF48498">
    <property type="entry name" value="Tetracyclin repressor-like, C-terminal domain"/>
    <property type="match status" value="1"/>
</dbReference>
<accession>A0ABY7WWJ7</accession>
<protein>
    <submittedName>
        <fullName evidence="6">TetR/AcrR family transcriptional regulator</fullName>
    </submittedName>
</protein>
<dbReference type="InterPro" id="IPR009057">
    <property type="entry name" value="Homeodomain-like_sf"/>
</dbReference>
<dbReference type="InterPro" id="IPR036271">
    <property type="entry name" value="Tet_transcr_reg_TetR-rel_C_sf"/>
</dbReference>
<dbReference type="SUPFAM" id="SSF46689">
    <property type="entry name" value="Homeodomain-like"/>
    <property type="match status" value="1"/>
</dbReference>
<keyword evidence="1" id="KW-0805">Transcription regulation</keyword>
<dbReference type="Pfam" id="PF00440">
    <property type="entry name" value="TetR_N"/>
    <property type="match status" value="1"/>
</dbReference>
<keyword evidence="3" id="KW-0804">Transcription</keyword>
<dbReference type="InterPro" id="IPR001647">
    <property type="entry name" value="HTH_TetR"/>
</dbReference>
<evidence type="ECO:0000256" key="3">
    <source>
        <dbReference type="ARBA" id="ARBA00023163"/>
    </source>
</evidence>
<sequence length="204" mass="23477">MMMNEGKLKILQAAREIIVEQGIKGTTLRGIAERAGFSTGAIYHYYTSKEAILYDVMDEGLGEVKRIETVSQDDQKEAAVIIQEIYEGMQERFQKDAESRLQFYLAHEAMIGNEDIQQKFKVKYEDWITRIEAIFVRAYGVKQGPMTRAVATWTMAGIDGMVLQTLLRTGTIEPEYTNRVLHYLLTEGFPHFFQLICSKEMDRE</sequence>
<feature type="DNA-binding region" description="H-T-H motif" evidence="4">
    <location>
        <begin position="27"/>
        <end position="46"/>
    </location>
</feature>
<dbReference type="PANTHER" id="PTHR30055">
    <property type="entry name" value="HTH-TYPE TRANSCRIPTIONAL REGULATOR RUTR"/>
    <property type="match status" value="1"/>
</dbReference>
<gene>
    <name evidence="6" type="ORF">PTI97_10505</name>
</gene>
<dbReference type="Gene3D" id="1.10.357.10">
    <property type="entry name" value="Tetracycline Repressor, domain 2"/>
    <property type="match status" value="1"/>
</dbReference>